<feature type="non-terminal residue" evidence="3">
    <location>
        <position position="1"/>
    </location>
</feature>
<comment type="caution">
    <text evidence="3">The sequence shown here is derived from an EMBL/GenBank/DDBJ whole genome shotgun (WGS) entry which is preliminary data.</text>
</comment>
<dbReference type="PANTHER" id="PTHR47481">
    <property type="match status" value="1"/>
</dbReference>
<feature type="domain" description="Retrovirus-related Pol polyprotein from transposon TNT 1-94-like beta-barrel" evidence="2">
    <location>
        <begin position="312"/>
        <end position="389"/>
    </location>
</feature>
<feature type="non-terminal residue" evidence="3">
    <location>
        <position position="408"/>
    </location>
</feature>
<gene>
    <name evidence="3" type="primary">POLX_21</name>
    <name evidence="3" type="ORF">A4A49_59533</name>
</gene>
<dbReference type="SUPFAM" id="SSF57756">
    <property type="entry name" value="Retrovirus zinc finger-like domains"/>
    <property type="match status" value="1"/>
</dbReference>
<dbReference type="STRING" id="49451.A0A314KGG4"/>
<name>A0A314KGG4_NICAT</name>
<dbReference type="Pfam" id="PF14223">
    <property type="entry name" value="Retrotran_gag_2"/>
    <property type="match status" value="1"/>
</dbReference>
<proteinExistence type="predicted"/>
<dbReference type="Proteomes" id="UP000187609">
    <property type="component" value="Unassembled WGS sequence"/>
</dbReference>
<evidence type="ECO:0000259" key="2">
    <source>
        <dbReference type="Pfam" id="PF22936"/>
    </source>
</evidence>
<dbReference type="GO" id="GO:0008270">
    <property type="term" value="F:zinc ion binding"/>
    <property type="evidence" value="ECO:0007669"/>
    <property type="project" value="InterPro"/>
</dbReference>
<organism evidence="3 4">
    <name type="scientific">Nicotiana attenuata</name>
    <name type="common">Coyote tobacco</name>
    <dbReference type="NCBI Taxonomy" id="49451"/>
    <lineage>
        <taxon>Eukaryota</taxon>
        <taxon>Viridiplantae</taxon>
        <taxon>Streptophyta</taxon>
        <taxon>Embryophyta</taxon>
        <taxon>Tracheophyta</taxon>
        <taxon>Spermatophyta</taxon>
        <taxon>Magnoliopsida</taxon>
        <taxon>eudicotyledons</taxon>
        <taxon>Gunneridae</taxon>
        <taxon>Pentapetalae</taxon>
        <taxon>asterids</taxon>
        <taxon>lamiids</taxon>
        <taxon>Solanales</taxon>
        <taxon>Solanaceae</taxon>
        <taxon>Nicotianoideae</taxon>
        <taxon>Nicotianeae</taxon>
        <taxon>Nicotiana</taxon>
    </lineage>
</organism>
<dbReference type="PANTHER" id="PTHR47481:SF21">
    <property type="entry name" value="BASIC-LEUCINE ZIPPER TRANSCRIPTION FACTOR Q-RELATED"/>
    <property type="match status" value="1"/>
</dbReference>
<dbReference type="AlphaFoldDB" id="A0A314KGG4"/>
<accession>A0A314KGG4</accession>
<dbReference type="EMBL" id="MJEQ01002049">
    <property type="protein sequence ID" value="OIT28481.1"/>
    <property type="molecule type" value="Genomic_DNA"/>
</dbReference>
<dbReference type="InterPro" id="IPR054722">
    <property type="entry name" value="PolX-like_BBD"/>
</dbReference>
<dbReference type="InterPro" id="IPR036875">
    <property type="entry name" value="Znf_CCHC_sf"/>
</dbReference>
<evidence type="ECO:0000313" key="3">
    <source>
        <dbReference type="EMBL" id="OIT28481.1"/>
    </source>
</evidence>
<feature type="region of interest" description="Disordered" evidence="1">
    <location>
        <begin position="222"/>
        <end position="248"/>
    </location>
</feature>
<feature type="compositionally biased region" description="Polar residues" evidence="1">
    <location>
        <begin position="222"/>
        <end position="235"/>
    </location>
</feature>
<evidence type="ECO:0000256" key="1">
    <source>
        <dbReference type="SAM" id="MobiDB-lite"/>
    </source>
</evidence>
<evidence type="ECO:0000313" key="4">
    <source>
        <dbReference type="Proteomes" id="UP000187609"/>
    </source>
</evidence>
<reference evidence="3" key="1">
    <citation type="submission" date="2016-11" db="EMBL/GenBank/DDBJ databases">
        <title>The genome of Nicotiana attenuata.</title>
        <authorList>
            <person name="Xu S."/>
            <person name="Brockmoeller T."/>
            <person name="Gaquerel E."/>
            <person name="Navarro A."/>
            <person name="Kuhl H."/>
            <person name="Gase K."/>
            <person name="Ling Z."/>
            <person name="Zhou W."/>
            <person name="Kreitzer C."/>
            <person name="Stanke M."/>
            <person name="Tang H."/>
            <person name="Lyons E."/>
            <person name="Pandey P."/>
            <person name="Pandey S.P."/>
            <person name="Timmermann B."/>
            <person name="Baldwin I.T."/>
        </authorList>
    </citation>
    <scope>NUCLEOTIDE SEQUENCE [LARGE SCALE GENOMIC DNA]</scope>
    <source>
        <strain evidence="3">UT</strain>
    </source>
</reference>
<keyword evidence="4" id="KW-1185">Reference proteome</keyword>
<dbReference type="GO" id="GO:0003676">
    <property type="term" value="F:nucleic acid binding"/>
    <property type="evidence" value="ECO:0007669"/>
    <property type="project" value="InterPro"/>
</dbReference>
<protein>
    <submittedName>
        <fullName evidence="3">Retrovirus-related pol polyprotein from transposon tnt 1-94</fullName>
    </submittedName>
</protein>
<sequence>LICFNPASQLSIKLMGSSNFSTWQAQVTTLLFGYDLLSYIDGTTIIPPVYIADDKGNQLPNPNYKFWLRQDSLVRSAIMASVDQSIAPLIAKAATAKNAWDSLQMTYANKSQVRIFGLHESLSNIKRDSKSVRDYMKEIKSIADDLAASGSPLTNEELVIKVLSGLGVEYKEISVAIRARDNPISFEELFEKLLAHEVFVQHSESKNEQPIITAQFSQQHTSFNQSKGRNHTGSQRRGGHSNFMPNKRNFSRQLTNSKAFNNTSNQQRVQCKLCAKFGHIAKVCRSKSHDALEAQANFSNHANYAANHSSSWIVDSGTSHHITDNPNSLQSATHFLGNDEIIIGEGKRIPITHIGQTTFSYDNTKPFHLHNVFCSPRIKRNLILVAKFCHHNQASIEFFPYSFCVKDL</sequence>
<dbReference type="Pfam" id="PF22936">
    <property type="entry name" value="Pol_BBD"/>
    <property type="match status" value="1"/>
</dbReference>